<name>A0A831WA81_9GAMM</name>
<dbReference type="AlphaFoldDB" id="A0A831WA81"/>
<comment type="caution">
    <text evidence="1">The sequence shown here is derived from an EMBL/GenBank/DDBJ whole genome shotgun (WGS) entry which is preliminary data.</text>
</comment>
<dbReference type="Proteomes" id="UP000886251">
    <property type="component" value="Unassembled WGS sequence"/>
</dbReference>
<organism evidence="1">
    <name type="scientific">Sedimenticola thiotaurini</name>
    <dbReference type="NCBI Taxonomy" id="1543721"/>
    <lineage>
        <taxon>Bacteria</taxon>
        <taxon>Pseudomonadati</taxon>
        <taxon>Pseudomonadota</taxon>
        <taxon>Gammaproteobacteria</taxon>
        <taxon>Chromatiales</taxon>
        <taxon>Sedimenticolaceae</taxon>
        <taxon>Sedimenticola</taxon>
    </lineage>
</organism>
<dbReference type="PANTHER" id="PTHR38774">
    <property type="entry name" value="CYTOPLASMIC PROTEIN-RELATED"/>
    <property type="match status" value="1"/>
</dbReference>
<dbReference type="EMBL" id="DRKP01000190">
    <property type="protein sequence ID" value="HEB97760.1"/>
    <property type="molecule type" value="Genomic_DNA"/>
</dbReference>
<dbReference type="PANTHER" id="PTHR38774:SF1">
    <property type="entry name" value="CYTOPLASMIC PROTEIN"/>
    <property type="match status" value="1"/>
</dbReference>
<reference evidence="1" key="1">
    <citation type="journal article" date="2020" name="mSystems">
        <title>Genome- and Community-Level Interaction Insights into Carbon Utilization and Element Cycling Functions of Hydrothermarchaeota in Hydrothermal Sediment.</title>
        <authorList>
            <person name="Zhou Z."/>
            <person name="Liu Y."/>
            <person name="Xu W."/>
            <person name="Pan J."/>
            <person name="Luo Z.H."/>
            <person name="Li M."/>
        </authorList>
    </citation>
    <scope>NUCLEOTIDE SEQUENCE [LARGE SCALE GENOMIC DNA]</scope>
    <source>
        <strain evidence="1">HyVt-443</strain>
    </source>
</reference>
<sequence length="167" mass="19110">MRAPGYPWELKALFDGRPTVGWLMDLCEENYRHLLRLAPAVRTLEGRCVSRMDGSMDLHLDVLEQTPYTTLVHLTYFFAGSDTRLPDPDARVRVYHDSRQVEVVDLRQRALPLNMGIDRPTMAQKWRVNMFLSKWLSYCVGQGHRFGSSEAAVTMPPASDLDLSHTC</sequence>
<gene>
    <name evidence="1" type="ORF">ENI96_15160</name>
</gene>
<dbReference type="Pfam" id="PF06853">
    <property type="entry name" value="DUF1249"/>
    <property type="match status" value="1"/>
</dbReference>
<protein>
    <submittedName>
        <fullName evidence="1">DUF1249 domain-containing protein</fullName>
    </submittedName>
</protein>
<evidence type="ECO:0000313" key="1">
    <source>
        <dbReference type="EMBL" id="HEB97760.1"/>
    </source>
</evidence>
<proteinExistence type="predicted"/>
<accession>A0A831WA81</accession>
<dbReference type="InterPro" id="IPR009659">
    <property type="entry name" value="DUF1249"/>
</dbReference>